<dbReference type="GO" id="GO:0000466">
    <property type="term" value="P:maturation of 5.8S rRNA from tricistronic rRNA transcript (SSU-rRNA, 5.8S rRNA, LSU-rRNA)"/>
    <property type="evidence" value="ECO:0007669"/>
    <property type="project" value="TreeGrafter"/>
</dbReference>
<dbReference type="EMBL" id="LKCN02000011">
    <property type="protein sequence ID" value="RCI10776.1"/>
    <property type="molecule type" value="Genomic_DNA"/>
</dbReference>
<proteinExistence type="predicted"/>
<evidence type="ECO:0000313" key="4">
    <source>
        <dbReference type="Proteomes" id="UP000253664"/>
    </source>
</evidence>
<comment type="caution">
    <text evidence="3">The sequence shown here is derived from an EMBL/GenBank/DDBJ whole genome shotgun (WGS) entry which is preliminary data.</text>
</comment>
<dbReference type="STRING" id="1330021.A0A367L8N6"/>
<dbReference type="AlphaFoldDB" id="A0A367L8N6"/>
<protein>
    <recommendedName>
        <fullName evidence="2">RNase MRP protein 1 RNA binding domain-containing protein</fullName>
    </recommendedName>
</protein>
<dbReference type="CDD" id="cd22573">
    <property type="entry name" value="RMP1_RBD"/>
    <property type="match status" value="1"/>
</dbReference>
<accession>A0A367L8N6</accession>
<dbReference type="PANTHER" id="PTHR37792">
    <property type="entry name" value="RIBONUCLEASE MRP PROTEIN SUBUNIT RMP1"/>
    <property type="match status" value="1"/>
</dbReference>
<gene>
    <name evidence="3" type="ORF">L249_5344</name>
</gene>
<reference evidence="3 4" key="1">
    <citation type="journal article" date="2015" name="BMC Genomics">
        <title>Insights from the genome of Ophiocordyceps polyrhachis-furcata to pathogenicity and host specificity in insect fungi.</title>
        <authorList>
            <person name="Wichadakul D."/>
            <person name="Kobmoo N."/>
            <person name="Ingsriswang S."/>
            <person name="Tangphatsornruang S."/>
            <person name="Chantasingh D."/>
            <person name="Luangsa-ard J.J."/>
            <person name="Eurwilaichitr L."/>
        </authorList>
    </citation>
    <scope>NUCLEOTIDE SEQUENCE [LARGE SCALE GENOMIC DNA]</scope>
    <source>
        <strain evidence="3 4">BCC 54312</strain>
    </source>
</reference>
<organism evidence="3 4">
    <name type="scientific">Ophiocordyceps polyrhachis-furcata BCC 54312</name>
    <dbReference type="NCBI Taxonomy" id="1330021"/>
    <lineage>
        <taxon>Eukaryota</taxon>
        <taxon>Fungi</taxon>
        <taxon>Dikarya</taxon>
        <taxon>Ascomycota</taxon>
        <taxon>Pezizomycotina</taxon>
        <taxon>Sordariomycetes</taxon>
        <taxon>Hypocreomycetidae</taxon>
        <taxon>Hypocreales</taxon>
        <taxon>Ophiocordycipitaceae</taxon>
        <taxon>Ophiocordyceps</taxon>
    </lineage>
</organism>
<evidence type="ECO:0000259" key="2">
    <source>
        <dbReference type="Pfam" id="PF20945"/>
    </source>
</evidence>
<dbReference type="InterPro" id="IPR047204">
    <property type="entry name" value="RMP1_RBD"/>
</dbReference>
<feature type="region of interest" description="Disordered" evidence="1">
    <location>
        <begin position="10"/>
        <end position="31"/>
    </location>
</feature>
<dbReference type="Proteomes" id="UP000253664">
    <property type="component" value="Unassembled WGS sequence"/>
</dbReference>
<evidence type="ECO:0000256" key="1">
    <source>
        <dbReference type="SAM" id="MobiDB-lite"/>
    </source>
</evidence>
<dbReference type="Pfam" id="PF20945">
    <property type="entry name" value="RMP1"/>
    <property type="match status" value="1"/>
</dbReference>
<dbReference type="GO" id="GO:0000294">
    <property type="term" value="P:nuclear-transcribed mRNA catabolic process, RNase MRP-dependent"/>
    <property type="evidence" value="ECO:0007669"/>
    <property type="project" value="TreeGrafter"/>
</dbReference>
<feature type="domain" description="RNase MRP protein 1 RNA binding" evidence="2">
    <location>
        <begin position="42"/>
        <end position="71"/>
    </location>
</feature>
<dbReference type="OrthoDB" id="4927535at2759"/>
<dbReference type="GO" id="GO:0000172">
    <property type="term" value="C:ribonuclease MRP complex"/>
    <property type="evidence" value="ECO:0007669"/>
    <property type="project" value="InterPro"/>
</dbReference>
<dbReference type="InterPro" id="IPR047205">
    <property type="entry name" value="RMP1"/>
</dbReference>
<dbReference type="GO" id="GO:0042134">
    <property type="term" value="F:rRNA primary transcript binding"/>
    <property type="evidence" value="ECO:0007669"/>
    <property type="project" value="InterPro"/>
</dbReference>
<dbReference type="PANTHER" id="PTHR37792:SF1">
    <property type="entry name" value="RIBONUCLEASE MRP PROTEIN SUBUNIT RMP1"/>
    <property type="match status" value="1"/>
</dbReference>
<sequence length="217" mass="23879">MADDGVYAAEMITLPPKGTPPSNPKDDDKEDEAQRLSLLVPILQGFNHRHRNQHGRSGWWACFNCFRRAVRGGRAERVRIILPGAFVAFSQLAADNQHAPLGLMLLTILARAHAIVATDHDFSSRHDDAKPFVFERESSSAPDRGVVVSRLGPDSVKLEKDDFVLAGTRTATTTMDKKMETKKKEPASLISGWKRACNDSCGYLRVKSNTAAGGYNC</sequence>
<keyword evidence="4" id="KW-1185">Reference proteome</keyword>
<name>A0A367L8N6_9HYPO</name>
<evidence type="ECO:0000313" key="3">
    <source>
        <dbReference type="EMBL" id="RCI10776.1"/>
    </source>
</evidence>